<dbReference type="KEGG" id="abas:ACPOL_3019"/>
<evidence type="ECO:0000313" key="2">
    <source>
        <dbReference type="Proteomes" id="UP000253606"/>
    </source>
</evidence>
<evidence type="ECO:0000313" key="1">
    <source>
        <dbReference type="EMBL" id="AXC12321.1"/>
    </source>
</evidence>
<dbReference type="Proteomes" id="UP000253606">
    <property type="component" value="Chromosome"/>
</dbReference>
<name>A0A2Z5FZL0_9BACT</name>
<sequence length="45" mass="5146">MSTKNQWRGYSAGAIVDLEWIGLSNRLRLDGLQEITEVAFWCAMD</sequence>
<keyword evidence="2" id="KW-1185">Reference proteome</keyword>
<gene>
    <name evidence="1" type="ORF">ACPOL_3019</name>
</gene>
<reference evidence="1 2" key="1">
    <citation type="journal article" date="2018" name="Front. Microbiol.">
        <title>Hydrolytic Capabilities as a Key to Environmental Success: Chitinolytic and Cellulolytic Acidobacteria From Acidic Sub-arctic Soils and Boreal Peatlands.</title>
        <authorList>
            <person name="Belova S.E."/>
            <person name="Ravin N.V."/>
            <person name="Pankratov T.A."/>
            <person name="Rakitin A.L."/>
            <person name="Ivanova A.A."/>
            <person name="Beletsky A.V."/>
            <person name="Mardanov A.V."/>
            <person name="Sinninghe Damste J.S."/>
            <person name="Dedysh S.N."/>
        </authorList>
    </citation>
    <scope>NUCLEOTIDE SEQUENCE [LARGE SCALE GENOMIC DNA]</scope>
    <source>
        <strain evidence="1 2">SBC82</strain>
    </source>
</reference>
<dbReference type="EMBL" id="CP030840">
    <property type="protein sequence ID" value="AXC12321.1"/>
    <property type="molecule type" value="Genomic_DNA"/>
</dbReference>
<accession>A0A2Z5FZL0</accession>
<proteinExistence type="predicted"/>
<evidence type="ECO:0008006" key="3">
    <source>
        <dbReference type="Google" id="ProtNLM"/>
    </source>
</evidence>
<protein>
    <recommendedName>
        <fullName evidence="3">Mobile element protein</fullName>
    </recommendedName>
</protein>
<dbReference type="AlphaFoldDB" id="A0A2Z5FZL0"/>
<organism evidence="1 2">
    <name type="scientific">Acidisarcina polymorpha</name>
    <dbReference type="NCBI Taxonomy" id="2211140"/>
    <lineage>
        <taxon>Bacteria</taxon>
        <taxon>Pseudomonadati</taxon>
        <taxon>Acidobacteriota</taxon>
        <taxon>Terriglobia</taxon>
        <taxon>Terriglobales</taxon>
        <taxon>Acidobacteriaceae</taxon>
        <taxon>Acidisarcina</taxon>
    </lineage>
</organism>